<gene>
    <name evidence="3" type="ORF">Tcan_13826</name>
</gene>
<dbReference type="EMBL" id="JPKZ01001197">
    <property type="protein sequence ID" value="KHN83426.1"/>
    <property type="molecule type" value="Genomic_DNA"/>
</dbReference>
<keyword evidence="4" id="KW-1185">Reference proteome</keyword>
<feature type="signal peptide" evidence="1">
    <location>
        <begin position="1"/>
        <end position="19"/>
    </location>
</feature>
<sequence length="177" mass="19552">MLAIAPLLFITLSVTPVLANKDAKNSLAVIGTSYAVWNVISPAFLQRADRAARTEFRQITSNASLTIAEAEEAIERWVSKQGGEVEVLYQQAISEMNRVRSGMKNEIQNSSIADETKTTLHQIMSVVQDRAQTIQQQESRIAAIGKSKPENIRNEIGSYFVKHLLGAMLAAEEDYAD</sequence>
<evidence type="ECO:0000259" key="2">
    <source>
        <dbReference type="Pfam" id="PF02520"/>
    </source>
</evidence>
<dbReference type="PANTHER" id="PTHR21593:SF37">
    <property type="entry name" value="DUF148 DOMAIN-CONTAINING PROTEIN"/>
    <property type="match status" value="1"/>
</dbReference>
<evidence type="ECO:0000256" key="1">
    <source>
        <dbReference type="SAM" id="SignalP"/>
    </source>
</evidence>
<name>A0A0B2VIU5_TOXCA</name>
<dbReference type="Pfam" id="PF02520">
    <property type="entry name" value="ANIS5_cation-bd"/>
    <property type="match status" value="1"/>
</dbReference>
<evidence type="ECO:0000313" key="4">
    <source>
        <dbReference type="Proteomes" id="UP000031036"/>
    </source>
</evidence>
<dbReference type="PANTHER" id="PTHR21593">
    <property type="entry name" value="PRION-LIKE- Q/N-RICH -DOMAIN-BEARING PROTEIN PROTEIN"/>
    <property type="match status" value="1"/>
</dbReference>
<dbReference type="AlphaFoldDB" id="A0A0B2VIU5"/>
<dbReference type="InterPro" id="IPR052823">
    <property type="entry name" value="SXP/RAL-2_related"/>
</dbReference>
<dbReference type="OMA" id="WNVISPA"/>
<feature type="chain" id="PRO_5002080102" description="SXP/RAL-2 family protein Ani s 5-like cation-binding domain-containing protein" evidence="1">
    <location>
        <begin position="20"/>
        <end position="177"/>
    </location>
</feature>
<feature type="domain" description="SXP/RAL-2 family protein Ani s 5-like cation-binding" evidence="2">
    <location>
        <begin position="52"/>
        <end position="152"/>
    </location>
</feature>
<reference evidence="3 4" key="1">
    <citation type="submission" date="2014-11" db="EMBL/GenBank/DDBJ databases">
        <title>Genetic blueprint of the zoonotic pathogen Toxocara canis.</title>
        <authorList>
            <person name="Zhu X.-Q."/>
            <person name="Korhonen P.K."/>
            <person name="Cai H."/>
            <person name="Young N.D."/>
            <person name="Nejsum P."/>
            <person name="von Samson-Himmelstjerna G."/>
            <person name="Boag P.R."/>
            <person name="Tan P."/>
            <person name="Li Q."/>
            <person name="Min J."/>
            <person name="Yang Y."/>
            <person name="Wang X."/>
            <person name="Fang X."/>
            <person name="Hall R.S."/>
            <person name="Hofmann A."/>
            <person name="Sternberg P.W."/>
            <person name="Jex A.R."/>
            <person name="Gasser R.B."/>
        </authorList>
    </citation>
    <scope>NUCLEOTIDE SEQUENCE [LARGE SCALE GENOMIC DNA]</scope>
    <source>
        <strain evidence="3">PN_DK_2014</strain>
    </source>
</reference>
<evidence type="ECO:0000313" key="3">
    <source>
        <dbReference type="EMBL" id="KHN83426.1"/>
    </source>
</evidence>
<dbReference type="OrthoDB" id="5867022at2759"/>
<dbReference type="Proteomes" id="UP000031036">
    <property type="component" value="Unassembled WGS sequence"/>
</dbReference>
<proteinExistence type="predicted"/>
<organism evidence="3 4">
    <name type="scientific">Toxocara canis</name>
    <name type="common">Canine roundworm</name>
    <dbReference type="NCBI Taxonomy" id="6265"/>
    <lineage>
        <taxon>Eukaryota</taxon>
        <taxon>Metazoa</taxon>
        <taxon>Ecdysozoa</taxon>
        <taxon>Nematoda</taxon>
        <taxon>Chromadorea</taxon>
        <taxon>Rhabditida</taxon>
        <taxon>Spirurina</taxon>
        <taxon>Ascaridomorpha</taxon>
        <taxon>Ascaridoidea</taxon>
        <taxon>Toxocaridae</taxon>
        <taxon>Toxocara</taxon>
    </lineage>
</organism>
<accession>A0A0B2VIU5</accession>
<keyword evidence="1" id="KW-0732">Signal</keyword>
<comment type="caution">
    <text evidence="3">The sequence shown here is derived from an EMBL/GenBank/DDBJ whole genome shotgun (WGS) entry which is preliminary data.</text>
</comment>
<protein>
    <recommendedName>
        <fullName evidence="2">SXP/RAL-2 family protein Ani s 5-like cation-binding domain-containing protein</fullName>
    </recommendedName>
</protein>
<dbReference type="InterPro" id="IPR003677">
    <property type="entry name" value="ANIS5_cation-bd"/>
</dbReference>